<feature type="region of interest" description="Disordered" evidence="1">
    <location>
        <begin position="1103"/>
        <end position="1518"/>
    </location>
</feature>
<reference evidence="2" key="1">
    <citation type="submission" date="2023-06" db="EMBL/GenBank/DDBJ databases">
        <title>Genome-scale phylogeny and comparative genomics of the fungal order Sordariales.</title>
        <authorList>
            <consortium name="Lawrence Berkeley National Laboratory"/>
            <person name="Hensen N."/>
            <person name="Bonometti L."/>
            <person name="Westerberg I."/>
            <person name="Brannstrom I.O."/>
            <person name="Guillou S."/>
            <person name="Cros-Aarteil S."/>
            <person name="Calhoun S."/>
            <person name="Haridas S."/>
            <person name="Kuo A."/>
            <person name="Mondo S."/>
            <person name="Pangilinan J."/>
            <person name="Riley R."/>
            <person name="LaButti K."/>
            <person name="Andreopoulos B."/>
            <person name="Lipzen A."/>
            <person name="Chen C."/>
            <person name="Yanf M."/>
            <person name="Daum C."/>
            <person name="Ng V."/>
            <person name="Clum A."/>
            <person name="Steindorff A."/>
            <person name="Ohm R."/>
            <person name="Martin F."/>
            <person name="Silar P."/>
            <person name="Natvig D."/>
            <person name="Lalanne C."/>
            <person name="Gautier V."/>
            <person name="Ament-velasquez S.L."/>
            <person name="Kruys A."/>
            <person name="Hutchinson M.I."/>
            <person name="Powell A.J."/>
            <person name="Barry K."/>
            <person name="Miller A.N."/>
            <person name="Grigoriev I.V."/>
            <person name="Debuchy R."/>
            <person name="Gladieux P."/>
            <person name="Thoren M.H."/>
            <person name="Johannesson H."/>
        </authorList>
    </citation>
    <scope>NUCLEOTIDE SEQUENCE</scope>
    <source>
        <strain evidence="2">SMH3187-1</strain>
    </source>
</reference>
<dbReference type="Proteomes" id="UP001172155">
    <property type="component" value="Unassembled WGS sequence"/>
</dbReference>
<feature type="compositionally biased region" description="Acidic residues" evidence="1">
    <location>
        <begin position="1285"/>
        <end position="1297"/>
    </location>
</feature>
<feature type="compositionally biased region" description="Low complexity" evidence="1">
    <location>
        <begin position="1356"/>
        <end position="1367"/>
    </location>
</feature>
<feature type="compositionally biased region" description="Acidic residues" evidence="1">
    <location>
        <begin position="903"/>
        <end position="914"/>
    </location>
</feature>
<feature type="compositionally biased region" description="Basic and acidic residues" evidence="1">
    <location>
        <begin position="1181"/>
        <end position="1198"/>
    </location>
</feature>
<feature type="compositionally biased region" description="Basic and acidic residues" evidence="1">
    <location>
        <begin position="933"/>
        <end position="952"/>
    </location>
</feature>
<feature type="region of interest" description="Disordered" evidence="1">
    <location>
        <begin position="305"/>
        <end position="691"/>
    </location>
</feature>
<feature type="compositionally biased region" description="Polar residues" evidence="1">
    <location>
        <begin position="323"/>
        <end position="336"/>
    </location>
</feature>
<feature type="compositionally biased region" description="Basic and acidic residues" evidence="1">
    <location>
        <begin position="665"/>
        <end position="681"/>
    </location>
</feature>
<name>A0AA40EWZ5_9PEZI</name>
<evidence type="ECO:0000256" key="1">
    <source>
        <dbReference type="SAM" id="MobiDB-lite"/>
    </source>
</evidence>
<dbReference type="EMBL" id="JAUKUD010000004">
    <property type="protein sequence ID" value="KAK0746946.1"/>
    <property type="molecule type" value="Genomic_DNA"/>
</dbReference>
<evidence type="ECO:0000313" key="3">
    <source>
        <dbReference type="Proteomes" id="UP001172155"/>
    </source>
</evidence>
<feature type="compositionally biased region" description="Basic and acidic residues" evidence="1">
    <location>
        <begin position="1340"/>
        <end position="1353"/>
    </location>
</feature>
<comment type="caution">
    <text evidence="2">The sequence shown here is derived from an EMBL/GenBank/DDBJ whole genome shotgun (WGS) entry which is preliminary data.</text>
</comment>
<feature type="compositionally biased region" description="Basic and acidic residues" evidence="1">
    <location>
        <begin position="537"/>
        <end position="560"/>
    </location>
</feature>
<accession>A0AA40EWZ5</accession>
<feature type="compositionally biased region" description="Polar residues" evidence="1">
    <location>
        <begin position="1219"/>
        <end position="1228"/>
    </location>
</feature>
<evidence type="ECO:0000313" key="2">
    <source>
        <dbReference type="EMBL" id="KAK0746946.1"/>
    </source>
</evidence>
<feature type="compositionally biased region" description="Basic and acidic residues" evidence="1">
    <location>
        <begin position="419"/>
        <end position="438"/>
    </location>
</feature>
<sequence>MDIPALVAEMTSTLSAIQSTLAALASAAPDHDQKLDELELRRDTTVRALLAAYAAESESLAHRRRQERDAIAARRRREDEERERRRREEDEALAERERRQDEEREGRLRERTRGLEKEIEELMQEVEAGARRGAEEAVGRLKGLEGRRKELNQMLEEQLKMPPPLPVWETRPRRARGEVLPRALDLESIKGMGALPILSPGREAALSSPRGMVVPTIEEPVAATQDARAMSDGQEEQSPVIPLYRVASRGDATFQQHDVGEKHDRLRMDSQDSGLRIEIERKVSIQVTDMSTYEDEDMIIAEGPRTTIEAAKVPHTRQDSDTDSVSPEPSAANNRHASPKPSASPAPPTDEPSDHESSDLEYLPGAVQLGGGSNAETKVPVEPAPTPVSAAAAEATARRNYDFDDSSDDDDDDDEDSIDERHHYPVLETIHENSRVENRLPLPPHGVHGVKYGRDDPGAESDVQASRDHRDDQGAESPMMRASPLSVDAPVEEEGEFEREGGTVGEEEEVGKQEEKQEEQSTMFASPLPIQAPAGDHFARDGVVDSHGDVDEQKHQEQLEPGRSPVSRDFPAHLEDVAVPTSPNQDIEHPAAAERSSFPASTNDELHEDEPQEFGLGVQHHPVEDPTVATPAKSNSTDDSESSDDKREMPATEPEATSYFPKTKPHLDEHDAEPQESHTEAAETEATSYFPETKAHVDDHDAEIHEGHTDPASFTSPILNDLDQEAEVSEDERERVLEKLKAVALASKITTDIPDIGFGGLATSPRSARGSLAGCFDAFGRMEPVDEEYEDEDDLPVEETLSPKIKAVNFHGVDFGGHGAGPRSAVGSFVDPQSPVPAGEEFDGFDDDRDRPLGGLGGHKTVARSPRSQTVDIPDVELRGLTPSPRSSFAESRRLSEMGPADADSEGEEGEEEREDTRADDGKAASPSLSNIDFHDDHDEAERSVEVDDRSAVEPVAMSDNTSQDSDASDDEREVPTEELKETPLSPTHVEPSATHLFPADNADHREGSVNFGDPSPMTSLAVELGNWTMTNDDHAVDIRSPMVDISDDAQLGHASPTANPDLNIDAPTMHMSPVPEYLRDRSIDESLVKSIAESLEEVIRAKSPAVAADQTPSAEMQPYSIHGEHDSDDQTDDKHADTYAVDAETSWGKLSADESEVDDDKLSAGTPSVEDVLTPTPSLNDDHSADSHLSVDERVDPASHPSPNSSSDDESDADPYDNIQNNNSGDQGANFPAPEHDAPARPKLGPATVSAGGESQAFVTPLPTVDFRPGDIADKHRTPADGLESADEDEDDGDGEYFDRDYRDQDAHLSQDQKEEEHSLTAQAQDSYGMGMGAPDSAAEDHDVHETGEMEMAHSPAAADDSPSSSLKATTTSPKPDPQDTDDSELDYATPLPLDVTEAEVSDGDVPTSDSALPSPQTPSDQTYTPRDITNLPWNSHSHTHTHSTPPHSVTSTGSTISSALPSPSPSPHTEAHDPAIWQHHTPQSGPMMARSRGASVLTNPDPDHIEEKAPGAGAVGVSSLWPGGGVGRSDSAAVPAPATTSVFQRMRNVFEHGVAPIRTSIGGESGAGGSNRGSVVESSPLRGRGASGGGGGLFGGYTIDRWLAHASSLVSLVWQSMVSVIVVAHV</sequence>
<feature type="compositionally biased region" description="Polar residues" evidence="1">
    <location>
        <begin position="1409"/>
        <end position="1426"/>
    </location>
</feature>
<proteinExistence type="predicted"/>
<feature type="region of interest" description="Disordered" evidence="1">
    <location>
        <begin position="1049"/>
        <end position="1069"/>
    </location>
</feature>
<feature type="compositionally biased region" description="Basic and acidic residues" evidence="1">
    <location>
        <begin position="1269"/>
        <end position="1280"/>
    </location>
</feature>
<organism evidence="2 3">
    <name type="scientific">Schizothecium vesticola</name>
    <dbReference type="NCBI Taxonomy" id="314040"/>
    <lineage>
        <taxon>Eukaryota</taxon>
        <taxon>Fungi</taxon>
        <taxon>Dikarya</taxon>
        <taxon>Ascomycota</taxon>
        <taxon>Pezizomycotina</taxon>
        <taxon>Sordariomycetes</taxon>
        <taxon>Sordariomycetidae</taxon>
        <taxon>Sordariales</taxon>
        <taxon>Schizotheciaceae</taxon>
        <taxon>Schizothecium</taxon>
    </lineage>
</organism>
<feature type="compositionally biased region" description="Basic and acidic residues" evidence="1">
    <location>
        <begin position="66"/>
        <end position="114"/>
    </location>
</feature>
<feature type="region of interest" description="Disordered" evidence="1">
    <location>
        <begin position="58"/>
        <end position="114"/>
    </location>
</feature>
<keyword evidence="3" id="KW-1185">Reference proteome</keyword>
<feature type="compositionally biased region" description="Basic and acidic residues" evidence="1">
    <location>
        <begin position="1298"/>
        <end position="1320"/>
    </location>
</feature>
<feature type="compositionally biased region" description="Low complexity" evidence="1">
    <location>
        <begin position="1444"/>
        <end position="1463"/>
    </location>
</feature>
<feature type="compositionally biased region" description="Basic and acidic residues" evidence="1">
    <location>
        <begin position="510"/>
        <end position="519"/>
    </location>
</feature>
<feature type="region of interest" description="Disordered" evidence="1">
    <location>
        <begin position="1561"/>
        <end position="1585"/>
    </location>
</feature>
<gene>
    <name evidence="2" type="ORF">B0T18DRAFT_391301</name>
</gene>
<feature type="compositionally biased region" description="Acidic residues" evidence="1">
    <location>
        <begin position="403"/>
        <end position="418"/>
    </location>
</feature>
<protein>
    <submittedName>
        <fullName evidence="2">Uncharacterized protein</fullName>
    </submittedName>
</protein>
<feature type="region of interest" description="Disordered" evidence="1">
    <location>
        <begin position="823"/>
        <end position="1017"/>
    </location>
</feature>